<dbReference type="PANTHER" id="PTHR33099">
    <property type="entry name" value="FE2OG DIOXYGENASE DOMAIN-CONTAINING PROTEIN"/>
    <property type="match status" value="1"/>
</dbReference>
<proteinExistence type="predicted"/>
<dbReference type="Pfam" id="PF13640">
    <property type="entry name" value="2OG-FeII_Oxy_3"/>
    <property type="match status" value="1"/>
</dbReference>
<organism evidence="2">
    <name type="scientific">hydrothermal vent metagenome</name>
    <dbReference type="NCBI Taxonomy" id="652676"/>
    <lineage>
        <taxon>unclassified sequences</taxon>
        <taxon>metagenomes</taxon>
        <taxon>ecological metagenomes</taxon>
    </lineage>
</organism>
<evidence type="ECO:0000259" key="1">
    <source>
        <dbReference type="PROSITE" id="PS51471"/>
    </source>
</evidence>
<dbReference type="AlphaFoldDB" id="A0A3B1DQL5"/>
<sequence length="760" mass="87987">MKKFLEALEKIQNPGTFCTSGEIPSCFLGLEIDKVGPIGLPLSKEQAKKIIKQSHRAPYGKGEKTVVDTKVRRTWQLDSGKFSIHNPEWNIAIEGVIKNIQIQLGLEKNKVSAELYKLLVYEKGDFFVPHRDTEKLDNMFGTLVIVLPSEHKGGQLIVRHDGQEKKFDFGHKENKYLTHYVSFFADCKHQVTPVTNGYRLCLVYNLALANRKQQPVAPKYGTDVKVIGDILRKWSNDHEPKKLVCLLDHLYSQAGISFDRLKNVDRTRAQVLFEAARESNCEAYLGLVTLWEAGDADVDFDDYSYGHCDDPDGYEMMETFDETLSVNHWQNAHGCKKNFGEIDLSADEIISKEAMNEREPDEKECEGPTGNAGATLEHWYHRAAIIIWPKHCHFDVISLAGKEVTLPELKKMVQSWNKSKHEKNNDAYKQCITFSKAIIDQWKSSNNNYEHDDPEVKQLLTVLIALEDVDLLKKFVKNVLVSDFTGKEGKQIVKICQQYGWITFQKELTLMLEQEEENKCSKFAQILEHLCCQKIKSDKNRLKVCRSLATKMLQCLLKWDLNKKRLESWRQPPVDRRVLIESLFKTFLSIDQLKLLESANNHFINNPGIYNMHKTLIPSVQNLHPWLVKQNLNLSVYVRLWKHCVTYLKSSVAPIKKPTDWFQNIRISCSCSDCKELNIFLKNPIEKEHRFRVRKDRRQHLHNKIEKHDCDMTHITKRVGSPQTLVCTKTRNTYTQKVKQREIDLRLLANLEKIKVVIEV</sequence>
<dbReference type="InterPro" id="IPR044862">
    <property type="entry name" value="Pro_4_hyd_alph_FE2OG_OXY"/>
</dbReference>
<evidence type="ECO:0000313" key="2">
    <source>
        <dbReference type="EMBL" id="VAX37320.1"/>
    </source>
</evidence>
<dbReference type="InterPro" id="IPR005123">
    <property type="entry name" value="Oxoglu/Fe-dep_dioxygenase_dom"/>
</dbReference>
<dbReference type="Gene3D" id="2.60.120.620">
    <property type="entry name" value="q2cbj1_9rhob like domain"/>
    <property type="match status" value="1"/>
</dbReference>
<feature type="domain" description="Fe2OG dioxygenase" evidence="1">
    <location>
        <begin position="112"/>
        <end position="208"/>
    </location>
</feature>
<reference evidence="2" key="1">
    <citation type="submission" date="2018-06" db="EMBL/GenBank/DDBJ databases">
        <authorList>
            <person name="Zhirakovskaya E."/>
        </authorList>
    </citation>
    <scope>NUCLEOTIDE SEQUENCE</scope>
</reference>
<dbReference type="PROSITE" id="PS51471">
    <property type="entry name" value="FE2OG_OXY"/>
    <property type="match status" value="1"/>
</dbReference>
<name>A0A3B1DQL5_9ZZZZ</name>
<gene>
    <name evidence="2" type="ORF">MNBD_UNCLBAC01-57</name>
</gene>
<protein>
    <recommendedName>
        <fullName evidence="1">Fe2OG dioxygenase domain-containing protein</fullName>
    </recommendedName>
</protein>
<dbReference type="PANTHER" id="PTHR33099:SF7">
    <property type="entry name" value="MYND-TYPE DOMAIN-CONTAINING PROTEIN"/>
    <property type="match status" value="1"/>
</dbReference>
<dbReference type="EMBL" id="UOGJ01000125">
    <property type="protein sequence ID" value="VAX37320.1"/>
    <property type="molecule type" value="Genomic_DNA"/>
</dbReference>
<accession>A0A3B1DQL5</accession>